<proteinExistence type="predicted"/>
<evidence type="ECO:0000256" key="1">
    <source>
        <dbReference type="ARBA" id="ARBA00022679"/>
    </source>
</evidence>
<keyword evidence="3" id="KW-0540">Nuclease</keyword>
<dbReference type="InterPro" id="IPR036397">
    <property type="entry name" value="RNaseH_sf"/>
</dbReference>
<dbReference type="AlphaFoldDB" id="A0A7H4LFH7"/>
<dbReference type="InterPro" id="IPR002156">
    <property type="entry name" value="RNaseH_domain"/>
</dbReference>
<dbReference type="Gene3D" id="3.30.420.10">
    <property type="entry name" value="Ribonuclease H-like superfamily/Ribonuclease H"/>
    <property type="match status" value="2"/>
</dbReference>
<reference evidence="8 9" key="1">
    <citation type="submission" date="2018-05" db="EMBL/GenBank/DDBJ databases">
        <authorList>
            <person name="Thind KAUR A."/>
        </authorList>
    </citation>
    <scope>NUCLEOTIDE SEQUENCE [LARGE SCALE GENOMIC DNA]</scope>
</reference>
<dbReference type="SUPFAM" id="SSF53098">
    <property type="entry name" value="Ribonuclease H-like"/>
    <property type="match status" value="2"/>
</dbReference>
<accession>A0A7H4LFH7</accession>
<dbReference type="GO" id="GO:0015074">
    <property type="term" value="P:DNA integration"/>
    <property type="evidence" value="ECO:0007669"/>
    <property type="project" value="InterPro"/>
</dbReference>
<dbReference type="Proteomes" id="UP000280104">
    <property type="component" value="Chromosome II"/>
</dbReference>
<feature type="domain" description="Integrase catalytic" evidence="7">
    <location>
        <begin position="266"/>
        <end position="418"/>
    </location>
</feature>
<dbReference type="GO" id="GO:0003676">
    <property type="term" value="F:nucleic acid binding"/>
    <property type="evidence" value="ECO:0007669"/>
    <property type="project" value="InterPro"/>
</dbReference>
<keyword evidence="6" id="KW-0695">RNA-directed DNA polymerase</keyword>
<dbReference type="SUPFAM" id="SSF56672">
    <property type="entry name" value="DNA/RNA polymerases"/>
    <property type="match status" value="1"/>
</dbReference>
<evidence type="ECO:0000256" key="2">
    <source>
        <dbReference type="ARBA" id="ARBA00022695"/>
    </source>
</evidence>
<keyword evidence="1" id="KW-0808">Transferase</keyword>
<dbReference type="InterPro" id="IPR041373">
    <property type="entry name" value="RT_RNaseH"/>
</dbReference>
<keyword evidence="2" id="KW-0548">Nucleotidyltransferase</keyword>
<evidence type="ECO:0000256" key="5">
    <source>
        <dbReference type="ARBA" id="ARBA00022801"/>
    </source>
</evidence>
<evidence type="ECO:0000313" key="9">
    <source>
        <dbReference type="Proteomes" id="UP000280104"/>
    </source>
</evidence>
<dbReference type="PANTHER" id="PTHR48475">
    <property type="entry name" value="RIBONUCLEASE H"/>
    <property type="match status" value="1"/>
</dbReference>
<evidence type="ECO:0000256" key="4">
    <source>
        <dbReference type="ARBA" id="ARBA00022759"/>
    </source>
</evidence>
<dbReference type="Pfam" id="PF13456">
    <property type="entry name" value="RVT_3"/>
    <property type="match status" value="1"/>
</dbReference>
<keyword evidence="5" id="KW-0378">Hydrolase</keyword>
<dbReference type="InterPro" id="IPR001584">
    <property type="entry name" value="Integrase_cat-core"/>
</dbReference>
<dbReference type="PROSITE" id="PS50994">
    <property type="entry name" value="INTEGRASE"/>
    <property type="match status" value="1"/>
</dbReference>
<dbReference type="GO" id="GO:0003964">
    <property type="term" value="F:RNA-directed DNA polymerase activity"/>
    <property type="evidence" value="ECO:0007669"/>
    <property type="project" value="UniProtKB-KW"/>
</dbReference>
<evidence type="ECO:0000313" key="8">
    <source>
        <dbReference type="EMBL" id="SPT17365.1"/>
    </source>
</evidence>
<dbReference type="GO" id="GO:0004523">
    <property type="term" value="F:RNA-DNA hybrid ribonuclease activity"/>
    <property type="evidence" value="ECO:0007669"/>
    <property type="project" value="InterPro"/>
</dbReference>
<dbReference type="CDD" id="cd09279">
    <property type="entry name" value="RNase_HI_like"/>
    <property type="match status" value="1"/>
</dbReference>
<dbReference type="Pfam" id="PF17917">
    <property type="entry name" value="RT_RNaseH"/>
    <property type="match status" value="1"/>
</dbReference>
<evidence type="ECO:0000256" key="6">
    <source>
        <dbReference type="ARBA" id="ARBA00022918"/>
    </source>
</evidence>
<dbReference type="EMBL" id="LS480641">
    <property type="protein sequence ID" value="SPT17365.1"/>
    <property type="molecule type" value="Genomic_DNA"/>
</dbReference>
<name>A0A7H4LFH7_WHEAT</name>
<dbReference type="InterPro" id="IPR043502">
    <property type="entry name" value="DNA/RNA_pol_sf"/>
</dbReference>
<evidence type="ECO:0000256" key="3">
    <source>
        <dbReference type="ARBA" id="ARBA00022722"/>
    </source>
</evidence>
<dbReference type="PANTHER" id="PTHR48475:SF1">
    <property type="entry name" value="RNASE H TYPE-1 DOMAIN-CONTAINING PROTEIN"/>
    <property type="match status" value="1"/>
</dbReference>
<dbReference type="InterPro" id="IPR012337">
    <property type="entry name" value="RNaseH-like_sf"/>
</dbReference>
<keyword evidence="4" id="KW-0255">Endonuclease</keyword>
<organism evidence="8 9">
    <name type="scientific">Triticum aestivum</name>
    <name type="common">Wheat</name>
    <dbReference type="NCBI Taxonomy" id="4565"/>
    <lineage>
        <taxon>Eukaryota</taxon>
        <taxon>Viridiplantae</taxon>
        <taxon>Streptophyta</taxon>
        <taxon>Embryophyta</taxon>
        <taxon>Tracheophyta</taxon>
        <taxon>Spermatophyta</taxon>
        <taxon>Magnoliopsida</taxon>
        <taxon>Liliopsida</taxon>
        <taxon>Poales</taxon>
        <taxon>Poaceae</taxon>
        <taxon>BOP clade</taxon>
        <taxon>Pooideae</taxon>
        <taxon>Triticodae</taxon>
        <taxon>Triticeae</taxon>
        <taxon>Triticinae</taxon>
        <taxon>Triticum</taxon>
    </lineage>
</organism>
<evidence type="ECO:0000259" key="7">
    <source>
        <dbReference type="PROSITE" id="PS50994"/>
    </source>
</evidence>
<protein>
    <recommendedName>
        <fullName evidence="7">Integrase catalytic domain-containing protein</fullName>
    </recommendedName>
</protein>
<sequence>MLTTPPVLAAPTEKEPMLLYIATTSRVVSTVVVVQRPEEGRAQLVQRPVYYLSEVLSSSKQNYPHYQKMCYGVYFAAKKLKPYFQEHPITVVCTAPLAEIIGSRDASGRVAKWAIALSPYTIFYQPRTAIKSQALADFLVDWAETQYLPPAPDSTHWRMHFDGSKMRTGLGDGIVLTSPKGDKLRYTLQIHFPASNNVAEYEALIHGLRLAKELGIRRILCYGNSDLVVQQSSGDWDAKDANMASYRFLVQQISGYFEGCEFLHGLDMVGPFKTARGGLTHLLVAVDKFTKWIEAKPIKKLNGPTAVTFITDITTRYGVPHSIITDNDTNFAKGALARFCATQGIRLDLASIAHPQSNGQVERANGLILSGIKPRLVVPLERSADCWLEELPAVLWSLRTTPNKSTGFTPFFLVYGAEAVIPTDIEFDSPRITMYTEEEAKEAREDGVDLLEEGRLLALSRSAIYQQGLRRYYNRKVKPRSFQEGDLVLRLIQRIAGQHKLSAPWEGPFVVSKALGNDSYYLIDAQKPRARKRDDSGKESERPWNTNLLRRFYS</sequence>
<gene>
    <name evidence="8" type="ORF">CAMPLR22A2D_LOCUS1973</name>
</gene>